<evidence type="ECO:0000313" key="3">
    <source>
        <dbReference type="Proteomes" id="UP000177309"/>
    </source>
</evidence>
<accession>A0A1F4TQ63</accession>
<dbReference type="Gene3D" id="1.10.1200.10">
    <property type="entry name" value="ACP-like"/>
    <property type="match status" value="1"/>
</dbReference>
<comment type="caution">
    <text evidence="2">The sequence shown here is derived from an EMBL/GenBank/DDBJ whole genome shotgun (WGS) entry which is preliminary data.</text>
</comment>
<evidence type="ECO:0000259" key="1">
    <source>
        <dbReference type="PROSITE" id="PS50075"/>
    </source>
</evidence>
<proteinExistence type="predicted"/>
<dbReference type="Proteomes" id="UP000177309">
    <property type="component" value="Unassembled WGS sequence"/>
</dbReference>
<dbReference type="AlphaFoldDB" id="A0A1F4TQ63"/>
<dbReference type="InterPro" id="IPR036736">
    <property type="entry name" value="ACP-like_sf"/>
</dbReference>
<gene>
    <name evidence="2" type="ORF">A2462_04570</name>
</gene>
<organism evidence="2 3">
    <name type="scientific">candidate division WOR-1 bacterium RIFOXYC2_FULL_41_25</name>
    <dbReference type="NCBI Taxonomy" id="1802586"/>
    <lineage>
        <taxon>Bacteria</taxon>
        <taxon>Bacillati</taxon>
        <taxon>Saganbacteria</taxon>
    </lineage>
</organism>
<name>A0A1F4TQ63_UNCSA</name>
<dbReference type="PROSITE" id="PS50075">
    <property type="entry name" value="CARRIER"/>
    <property type="match status" value="1"/>
</dbReference>
<dbReference type="InterPro" id="IPR009081">
    <property type="entry name" value="PP-bd_ACP"/>
</dbReference>
<dbReference type="SUPFAM" id="SSF47336">
    <property type="entry name" value="ACP-like"/>
    <property type="match status" value="1"/>
</dbReference>
<sequence>MNKEELFGAIRSLIAKIVKLPEDKIFLNSDLFVDLGVDSILGVEIFAALDQQYNLDVPEAKLKDVHTVSDLVGLVGTLLNQ</sequence>
<protein>
    <recommendedName>
        <fullName evidence="1">Carrier domain-containing protein</fullName>
    </recommendedName>
</protein>
<feature type="domain" description="Carrier" evidence="1">
    <location>
        <begin position="4"/>
        <end position="79"/>
    </location>
</feature>
<evidence type="ECO:0000313" key="2">
    <source>
        <dbReference type="EMBL" id="OGC34670.1"/>
    </source>
</evidence>
<dbReference type="Pfam" id="PF00550">
    <property type="entry name" value="PP-binding"/>
    <property type="match status" value="1"/>
</dbReference>
<reference evidence="2 3" key="1">
    <citation type="journal article" date="2016" name="Nat. Commun.">
        <title>Thousands of microbial genomes shed light on interconnected biogeochemical processes in an aquifer system.</title>
        <authorList>
            <person name="Anantharaman K."/>
            <person name="Brown C.T."/>
            <person name="Hug L.A."/>
            <person name="Sharon I."/>
            <person name="Castelle C.J."/>
            <person name="Probst A.J."/>
            <person name="Thomas B.C."/>
            <person name="Singh A."/>
            <person name="Wilkins M.J."/>
            <person name="Karaoz U."/>
            <person name="Brodie E.L."/>
            <person name="Williams K.H."/>
            <person name="Hubbard S.S."/>
            <person name="Banfield J.F."/>
        </authorList>
    </citation>
    <scope>NUCLEOTIDE SEQUENCE [LARGE SCALE GENOMIC DNA]</scope>
</reference>
<dbReference type="EMBL" id="MEUI01000014">
    <property type="protein sequence ID" value="OGC34670.1"/>
    <property type="molecule type" value="Genomic_DNA"/>
</dbReference>